<comment type="pathway">
    <text evidence="2">Protein modification; protein ubiquitination.</text>
</comment>
<evidence type="ECO:0000313" key="19">
    <source>
        <dbReference type="Proteomes" id="UP000094285"/>
    </source>
</evidence>
<keyword evidence="7" id="KW-0479">Metal-binding</keyword>
<dbReference type="EMBL" id="KV453914">
    <property type="protein sequence ID" value="ODV78053.1"/>
    <property type="molecule type" value="Genomic_DNA"/>
</dbReference>
<comment type="subcellular location">
    <subcellularLocation>
        <location evidence="1">Peroxisome membrane</location>
        <topology evidence="1">Multi-pass membrane protein</topology>
    </subcellularLocation>
</comment>
<dbReference type="OrthoDB" id="1701437at2759"/>
<dbReference type="PANTHER" id="PTHR23350:SF4">
    <property type="entry name" value="PEROXISOME BIOGENESIS FACTOR 2"/>
    <property type="match status" value="1"/>
</dbReference>
<evidence type="ECO:0000256" key="11">
    <source>
        <dbReference type="ARBA" id="ARBA00022927"/>
    </source>
</evidence>
<evidence type="ECO:0000256" key="3">
    <source>
        <dbReference type="ARBA" id="ARBA00008704"/>
    </source>
</evidence>
<evidence type="ECO:0000256" key="8">
    <source>
        <dbReference type="ARBA" id="ARBA00022771"/>
    </source>
</evidence>
<name>A0A1E4SEZ1_9ASCO</name>
<keyword evidence="12" id="KW-1133">Transmembrane helix</keyword>
<evidence type="ECO:0000313" key="18">
    <source>
        <dbReference type="EMBL" id="ODV78053.1"/>
    </source>
</evidence>
<evidence type="ECO:0000256" key="5">
    <source>
        <dbReference type="ARBA" id="ARBA00022679"/>
    </source>
</evidence>
<dbReference type="GO" id="GO:0016740">
    <property type="term" value="F:transferase activity"/>
    <property type="evidence" value="ECO:0007669"/>
    <property type="project" value="UniProtKB-KW"/>
</dbReference>
<evidence type="ECO:0000256" key="6">
    <source>
        <dbReference type="ARBA" id="ARBA00022692"/>
    </source>
</evidence>
<evidence type="ECO:0000256" key="13">
    <source>
        <dbReference type="ARBA" id="ARBA00023136"/>
    </source>
</evidence>
<dbReference type="STRING" id="984487.A0A1E4SEZ1"/>
<evidence type="ECO:0000256" key="16">
    <source>
        <dbReference type="SAM" id="MobiDB-lite"/>
    </source>
</evidence>
<keyword evidence="5" id="KW-0808">Transferase</keyword>
<keyword evidence="4" id="KW-0813">Transport</keyword>
<evidence type="ECO:0000259" key="17">
    <source>
        <dbReference type="PROSITE" id="PS50089"/>
    </source>
</evidence>
<dbReference type="AlphaFoldDB" id="A0A1E4SEZ1"/>
<feature type="compositionally biased region" description="Acidic residues" evidence="16">
    <location>
        <begin position="357"/>
        <end position="386"/>
    </location>
</feature>
<sequence length="386" mass="44053">MNPISYPAPRVSQVDAHILDSELLSLLKEQLSSVFHLHSNSRWSYNQHPEFWSLLLNLVIFRETVWKKGSSYGLSLQNLKLTDLKSGKIIGKSKKSLLFLLLLGTYGFNKLQSYLYSIEDEPGYNEHGIVQRVRQALLKHKALILSKVDHTLKIVNLINFSLFLLNGKYPSITHRILGISLTPIVTDLLKFNGNNVNFEFQNRQLVWNVMTEFLVFTLPLLQLGKLKKMAMKILDRGSKKRTPENESVTQYTNLPVSQCAICHDINFRAALAGQKTFPSAGTVTNPYITNCGHIYCYVCIATRFNSIKTTGEELGCLRCNQKLEWFKEHNEDIDEDAILFEAQHIEVDSEEASPFVEEQDSASDSEEESEDESEEYEDGEDEAFDM</sequence>
<accession>A0A1E4SEZ1</accession>
<gene>
    <name evidence="18" type="ORF">CANTADRAFT_69549</name>
</gene>
<dbReference type="SUPFAM" id="SSF57850">
    <property type="entry name" value="RING/U-box"/>
    <property type="match status" value="1"/>
</dbReference>
<keyword evidence="8 15" id="KW-0863">Zinc-finger</keyword>
<keyword evidence="11" id="KW-0653">Protein transport</keyword>
<dbReference type="GO" id="GO:0016562">
    <property type="term" value="P:protein import into peroxisome matrix, receptor recycling"/>
    <property type="evidence" value="ECO:0007669"/>
    <property type="project" value="UniProtKB-ARBA"/>
</dbReference>
<evidence type="ECO:0000256" key="1">
    <source>
        <dbReference type="ARBA" id="ARBA00004585"/>
    </source>
</evidence>
<dbReference type="InterPro" id="IPR025654">
    <property type="entry name" value="PEX2/10"/>
</dbReference>
<keyword evidence="14" id="KW-0576">Peroxisome</keyword>
<evidence type="ECO:0000256" key="12">
    <source>
        <dbReference type="ARBA" id="ARBA00022989"/>
    </source>
</evidence>
<comment type="similarity">
    <text evidence="3">Belongs to the pex2/pex10/pex12 family.</text>
</comment>
<evidence type="ECO:0000256" key="10">
    <source>
        <dbReference type="ARBA" id="ARBA00022833"/>
    </source>
</evidence>
<dbReference type="InterPro" id="IPR001841">
    <property type="entry name" value="Znf_RING"/>
</dbReference>
<dbReference type="Pfam" id="PF04757">
    <property type="entry name" value="Pex2_Pex12"/>
    <property type="match status" value="1"/>
</dbReference>
<dbReference type="InterPro" id="IPR013083">
    <property type="entry name" value="Znf_RING/FYVE/PHD"/>
</dbReference>
<evidence type="ECO:0000256" key="9">
    <source>
        <dbReference type="ARBA" id="ARBA00022786"/>
    </source>
</evidence>
<dbReference type="SMART" id="SM00184">
    <property type="entry name" value="RING"/>
    <property type="match status" value="1"/>
</dbReference>
<reference evidence="19" key="1">
    <citation type="submission" date="2016-05" db="EMBL/GenBank/DDBJ databases">
        <title>Comparative genomics of biotechnologically important yeasts.</title>
        <authorList>
            <consortium name="DOE Joint Genome Institute"/>
            <person name="Riley R."/>
            <person name="Haridas S."/>
            <person name="Wolfe K.H."/>
            <person name="Lopes M.R."/>
            <person name="Hittinger C.T."/>
            <person name="Goker M."/>
            <person name="Salamov A."/>
            <person name="Wisecaver J."/>
            <person name="Long T.M."/>
            <person name="Aerts A.L."/>
            <person name="Barry K."/>
            <person name="Choi C."/>
            <person name="Clum A."/>
            <person name="Coughlan A.Y."/>
            <person name="Deshpande S."/>
            <person name="Douglass A.P."/>
            <person name="Hanson S.J."/>
            <person name="Klenk H.-P."/>
            <person name="Labutti K."/>
            <person name="Lapidus A."/>
            <person name="Lindquist E."/>
            <person name="Lipzen A."/>
            <person name="Meier-Kolthoff J.P."/>
            <person name="Ohm R.A."/>
            <person name="Otillar R.P."/>
            <person name="Pangilinan J."/>
            <person name="Peng Y."/>
            <person name="Rokas A."/>
            <person name="Rosa C.A."/>
            <person name="Scheuner C."/>
            <person name="Sibirny A.A."/>
            <person name="Slot J.C."/>
            <person name="Stielow J.B."/>
            <person name="Sun H."/>
            <person name="Kurtzman C.P."/>
            <person name="Blackwell M."/>
            <person name="Grigoriev I.V."/>
            <person name="Jeffries T.W."/>
        </authorList>
    </citation>
    <scope>NUCLEOTIDE SEQUENCE [LARGE SCALE GENOMIC DNA]</scope>
    <source>
        <strain evidence="19">NRRL Y-17324</strain>
    </source>
</reference>
<feature type="domain" description="RING-type" evidence="17">
    <location>
        <begin position="259"/>
        <end position="320"/>
    </location>
</feature>
<keyword evidence="9" id="KW-0833">Ubl conjugation pathway</keyword>
<protein>
    <recommendedName>
        <fullName evidence="17">RING-type domain-containing protein</fullName>
    </recommendedName>
</protein>
<keyword evidence="19" id="KW-1185">Reference proteome</keyword>
<dbReference type="PROSITE" id="PS00518">
    <property type="entry name" value="ZF_RING_1"/>
    <property type="match status" value="1"/>
</dbReference>
<dbReference type="GeneID" id="30985158"/>
<keyword evidence="6" id="KW-0812">Transmembrane</keyword>
<dbReference type="GO" id="GO:0008270">
    <property type="term" value="F:zinc ion binding"/>
    <property type="evidence" value="ECO:0007669"/>
    <property type="project" value="UniProtKB-KW"/>
</dbReference>
<dbReference type="PANTHER" id="PTHR23350">
    <property type="entry name" value="PEROXISOME ASSEMBLY PROTEIN 10"/>
    <property type="match status" value="1"/>
</dbReference>
<evidence type="ECO:0000256" key="15">
    <source>
        <dbReference type="PROSITE-ProRule" id="PRU00175"/>
    </source>
</evidence>
<keyword evidence="13" id="KW-0472">Membrane</keyword>
<dbReference type="Gene3D" id="3.30.40.10">
    <property type="entry name" value="Zinc/RING finger domain, C3HC4 (zinc finger)"/>
    <property type="match status" value="1"/>
</dbReference>
<feature type="region of interest" description="Disordered" evidence="16">
    <location>
        <begin position="348"/>
        <end position="386"/>
    </location>
</feature>
<dbReference type="PROSITE" id="PS50089">
    <property type="entry name" value="ZF_RING_2"/>
    <property type="match status" value="1"/>
</dbReference>
<dbReference type="GO" id="GO:0005778">
    <property type="term" value="C:peroxisomal membrane"/>
    <property type="evidence" value="ECO:0007669"/>
    <property type="project" value="UniProtKB-SubCell"/>
</dbReference>
<proteinExistence type="inferred from homology"/>
<dbReference type="GO" id="GO:0016567">
    <property type="term" value="P:protein ubiquitination"/>
    <property type="evidence" value="ECO:0007669"/>
    <property type="project" value="UniProtKB-ARBA"/>
</dbReference>
<dbReference type="InterPro" id="IPR017907">
    <property type="entry name" value="Znf_RING_CS"/>
</dbReference>
<evidence type="ECO:0000256" key="2">
    <source>
        <dbReference type="ARBA" id="ARBA00004906"/>
    </source>
</evidence>
<evidence type="ECO:0000256" key="7">
    <source>
        <dbReference type="ARBA" id="ARBA00022723"/>
    </source>
</evidence>
<keyword evidence="10" id="KW-0862">Zinc</keyword>
<organism evidence="18 19">
    <name type="scientific">Suhomyces tanzawaensis NRRL Y-17324</name>
    <dbReference type="NCBI Taxonomy" id="984487"/>
    <lineage>
        <taxon>Eukaryota</taxon>
        <taxon>Fungi</taxon>
        <taxon>Dikarya</taxon>
        <taxon>Ascomycota</taxon>
        <taxon>Saccharomycotina</taxon>
        <taxon>Pichiomycetes</taxon>
        <taxon>Debaryomycetaceae</taxon>
        <taxon>Suhomyces</taxon>
    </lineage>
</organism>
<dbReference type="Proteomes" id="UP000094285">
    <property type="component" value="Unassembled WGS sequence"/>
</dbReference>
<dbReference type="RefSeq" id="XP_020063175.1">
    <property type="nucleotide sequence ID" value="XM_020211022.1"/>
</dbReference>
<dbReference type="InterPro" id="IPR006845">
    <property type="entry name" value="Pex_N"/>
</dbReference>
<evidence type="ECO:0000256" key="4">
    <source>
        <dbReference type="ARBA" id="ARBA00022448"/>
    </source>
</evidence>
<evidence type="ECO:0000256" key="14">
    <source>
        <dbReference type="ARBA" id="ARBA00023140"/>
    </source>
</evidence>